<dbReference type="RefSeq" id="WP_154122308.1">
    <property type="nucleotide sequence ID" value="NZ_WJXB01000016.1"/>
</dbReference>
<dbReference type="AlphaFoldDB" id="A0A7X2HB18"/>
<reference evidence="1 2" key="1">
    <citation type="submission" date="2019-11" db="EMBL/GenBank/DDBJ databases">
        <title>Paenibacillus monticola sp. nov., a novel PGPR strain isolated from mountain sample in China.</title>
        <authorList>
            <person name="Zhao Q."/>
            <person name="Li H.-P."/>
            <person name="Zhang J.-L."/>
        </authorList>
    </citation>
    <scope>NUCLEOTIDE SEQUENCE [LARGE SCALE GENOMIC DNA]</scope>
    <source>
        <strain evidence="1 2">LC-T2</strain>
    </source>
</reference>
<dbReference type="EMBL" id="WJXB01000016">
    <property type="protein sequence ID" value="MRN56809.1"/>
    <property type="molecule type" value="Genomic_DNA"/>
</dbReference>
<protein>
    <submittedName>
        <fullName evidence="1">Uncharacterized protein</fullName>
    </submittedName>
</protein>
<accession>A0A7X2HB18</accession>
<proteinExistence type="predicted"/>
<sequence>MTTKKRKLIDPYFQQRNYFVVHDETGAMAGMVYVLDTSMMPPNQRGGDAHENPRYRPWNQLCRMGDYGKR</sequence>
<evidence type="ECO:0000313" key="1">
    <source>
        <dbReference type="EMBL" id="MRN56809.1"/>
    </source>
</evidence>
<name>A0A7X2HB18_9BACL</name>
<evidence type="ECO:0000313" key="2">
    <source>
        <dbReference type="Proteomes" id="UP000463051"/>
    </source>
</evidence>
<gene>
    <name evidence="1" type="ORF">GJB61_28060</name>
</gene>
<organism evidence="1 2">
    <name type="scientific">Paenibacillus monticola</name>
    <dbReference type="NCBI Taxonomy" id="2666075"/>
    <lineage>
        <taxon>Bacteria</taxon>
        <taxon>Bacillati</taxon>
        <taxon>Bacillota</taxon>
        <taxon>Bacilli</taxon>
        <taxon>Bacillales</taxon>
        <taxon>Paenibacillaceae</taxon>
        <taxon>Paenibacillus</taxon>
    </lineage>
</organism>
<keyword evidence="2" id="KW-1185">Reference proteome</keyword>
<dbReference type="Proteomes" id="UP000463051">
    <property type="component" value="Unassembled WGS sequence"/>
</dbReference>
<comment type="caution">
    <text evidence="1">The sequence shown here is derived from an EMBL/GenBank/DDBJ whole genome shotgun (WGS) entry which is preliminary data.</text>
</comment>